<dbReference type="RefSeq" id="XP_067925481.1">
    <property type="nucleotide sequence ID" value="XM_068062540.1"/>
</dbReference>
<dbReference type="PROSITE" id="PS51354">
    <property type="entry name" value="GLUTAREDOXIN_2"/>
    <property type="match status" value="1"/>
</dbReference>
<name>A0A2C6L533_9APIC</name>
<accession>A0A2C6L533</accession>
<feature type="region of interest" description="Disordered" evidence="1">
    <location>
        <begin position="278"/>
        <end position="305"/>
    </location>
</feature>
<dbReference type="EMBL" id="MIGC01000998">
    <property type="protein sequence ID" value="PHJ23807.1"/>
    <property type="molecule type" value="Genomic_DNA"/>
</dbReference>
<comment type="caution">
    <text evidence="2">The sequence shown here is derived from an EMBL/GenBank/DDBJ whole genome shotgun (WGS) entry which is preliminary data.</text>
</comment>
<dbReference type="VEuPathDB" id="ToxoDB:CSUI_002338"/>
<reference evidence="2 3" key="1">
    <citation type="journal article" date="2017" name="Int. J. Parasitol.">
        <title>The genome of the protozoan parasite Cystoisospora suis and a reverse vaccinology approach to identify vaccine candidates.</title>
        <authorList>
            <person name="Palmieri N."/>
            <person name="Shrestha A."/>
            <person name="Ruttkowski B."/>
            <person name="Beck T."/>
            <person name="Vogl C."/>
            <person name="Tomley F."/>
            <person name="Blake D.P."/>
            <person name="Joachim A."/>
        </authorList>
    </citation>
    <scope>NUCLEOTIDE SEQUENCE [LARGE SCALE GENOMIC DNA]</scope>
    <source>
        <strain evidence="2 3">Wien I</strain>
    </source>
</reference>
<evidence type="ECO:0000313" key="2">
    <source>
        <dbReference type="EMBL" id="PHJ23807.1"/>
    </source>
</evidence>
<evidence type="ECO:0000313" key="3">
    <source>
        <dbReference type="Proteomes" id="UP000221165"/>
    </source>
</evidence>
<proteinExistence type="predicted"/>
<keyword evidence="3" id="KW-1185">Reference proteome</keyword>
<sequence length="305" mass="32407">MSGNEEGEVVAAGEEEREEDEAPLGGEEEVEEGVGEEGEGEGGGEGEGEGGGDGEGEEDEVSGDVSAEVDELAGEGGAGGHALAADGLGFDEVPDTGEVAEIVLVTTSLGSIKKQFFSSLRMRNFLDCKGVVYIIIDSNRDTSSAKNLKDVELFKEWKANGMLKAVETDENRDPEVIIPQLLVDGVVVGDETTLQDLEEDGDLDWIFSRAACPACLHEKSPSAISCESCGATFRSLIPPDYITEGCVLQMLQGCPYNEEEIEGEEKEPKERWAACQSFSGGDVDLGDFDDFGGEEGEEKKEEGEG</sequence>
<dbReference type="AlphaFoldDB" id="A0A2C6L533"/>
<feature type="region of interest" description="Disordered" evidence="1">
    <location>
        <begin position="1"/>
        <end position="65"/>
    </location>
</feature>
<dbReference type="OrthoDB" id="423313at2759"/>
<organism evidence="2 3">
    <name type="scientific">Cystoisospora suis</name>
    <dbReference type="NCBI Taxonomy" id="483139"/>
    <lineage>
        <taxon>Eukaryota</taxon>
        <taxon>Sar</taxon>
        <taxon>Alveolata</taxon>
        <taxon>Apicomplexa</taxon>
        <taxon>Conoidasida</taxon>
        <taxon>Coccidia</taxon>
        <taxon>Eucoccidiorida</taxon>
        <taxon>Eimeriorina</taxon>
        <taxon>Sarcocystidae</taxon>
        <taxon>Cystoisospora</taxon>
    </lineage>
</organism>
<evidence type="ECO:0000256" key="1">
    <source>
        <dbReference type="SAM" id="MobiDB-lite"/>
    </source>
</evidence>
<feature type="compositionally biased region" description="Acidic residues" evidence="1">
    <location>
        <begin position="284"/>
        <end position="296"/>
    </location>
</feature>
<protein>
    <submittedName>
        <fullName evidence="2">Uncharacterized protein</fullName>
    </submittedName>
</protein>
<gene>
    <name evidence="2" type="ORF">CSUI_002338</name>
</gene>
<dbReference type="Proteomes" id="UP000221165">
    <property type="component" value="Unassembled WGS sequence"/>
</dbReference>
<dbReference type="GeneID" id="94425751"/>